<dbReference type="InterPro" id="IPR022536">
    <property type="entry name" value="EspC"/>
</dbReference>
<dbReference type="EMBL" id="JAMTCK010000005">
    <property type="protein sequence ID" value="MCP2165506.1"/>
    <property type="molecule type" value="Genomic_DNA"/>
</dbReference>
<reference evidence="1" key="1">
    <citation type="submission" date="2022-06" db="EMBL/GenBank/DDBJ databases">
        <title>Genomic Encyclopedia of Archaeal and Bacterial Type Strains, Phase II (KMG-II): from individual species to whole genera.</title>
        <authorList>
            <person name="Goeker M."/>
        </authorList>
    </citation>
    <scope>NUCLEOTIDE SEQUENCE</scope>
    <source>
        <strain evidence="1">DSM 43935</strain>
    </source>
</reference>
<dbReference type="RefSeq" id="WP_253770387.1">
    <property type="nucleotide sequence ID" value="NZ_JAMTCK010000005.1"/>
</dbReference>
<keyword evidence="2" id="KW-1185">Reference proteome</keyword>
<comment type="caution">
    <text evidence="1">The sequence shown here is derived from an EMBL/GenBank/DDBJ whole genome shotgun (WGS) entry which is preliminary data.</text>
</comment>
<accession>A0AAE3GC04</accession>
<dbReference type="AlphaFoldDB" id="A0AAE3GC04"/>
<sequence>MPDGFEVTPEEIEKFAENLQALSEHMERSSEVLNAVRFDPLVFGIFGQFFRIGAEMHVNKAKDQLKNSAAKIASARELALQTAQTYRDTDQSNADTFNKG</sequence>
<dbReference type="GO" id="GO:0009306">
    <property type="term" value="P:protein secretion"/>
    <property type="evidence" value="ECO:0007669"/>
    <property type="project" value="InterPro"/>
</dbReference>
<protein>
    <submittedName>
        <fullName evidence="1">Excreted virulence factor EspC, type VII ESX diderm</fullName>
    </submittedName>
</protein>
<gene>
    <name evidence="1" type="ORF">LX83_002364</name>
</gene>
<organism evidence="1 2">
    <name type="scientific">Goodfellowiella coeruleoviolacea</name>
    <dbReference type="NCBI Taxonomy" id="334858"/>
    <lineage>
        <taxon>Bacteria</taxon>
        <taxon>Bacillati</taxon>
        <taxon>Actinomycetota</taxon>
        <taxon>Actinomycetes</taxon>
        <taxon>Pseudonocardiales</taxon>
        <taxon>Pseudonocardiaceae</taxon>
        <taxon>Goodfellowiella</taxon>
    </lineage>
</organism>
<dbReference type="Proteomes" id="UP001206128">
    <property type="component" value="Unassembled WGS sequence"/>
</dbReference>
<dbReference type="Pfam" id="PF10824">
    <property type="entry name" value="T7SS_ESX_EspC"/>
    <property type="match status" value="1"/>
</dbReference>
<proteinExistence type="predicted"/>
<evidence type="ECO:0000313" key="1">
    <source>
        <dbReference type="EMBL" id="MCP2165506.1"/>
    </source>
</evidence>
<name>A0AAE3GC04_9PSEU</name>
<evidence type="ECO:0000313" key="2">
    <source>
        <dbReference type="Proteomes" id="UP001206128"/>
    </source>
</evidence>